<feature type="region of interest" description="Disordered" evidence="1">
    <location>
        <begin position="249"/>
        <end position="314"/>
    </location>
</feature>
<keyword evidence="3" id="KW-1185">Reference proteome</keyword>
<feature type="compositionally biased region" description="Basic and acidic residues" evidence="1">
    <location>
        <begin position="194"/>
        <end position="214"/>
    </location>
</feature>
<reference evidence="2 3" key="1">
    <citation type="submission" date="2024-04" db="EMBL/GenBank/DDBJ databases">
        <authorList>
            <consortium name="Genoscope - CEA"/>
            <person name="William W."/>
        </authorList>
    </citation>
    <scope>NUCLEOTIDE SEQUENCE [LARGE SCALE GENOMIC DNA]</scope>
</reference>
<feature type="region of interest" description="Disordered" evidence="1">
    <location>
        <begin position="132"/>
        <end position="234"/>
    </location>
</feature>
<feature type="compositionally biased region" description="Basic and acidic residues" evidence="1">
    <location>
        <begin position="163"/>
        <end position="176"/>
    </location>
</feature>
<name>A0AAV2HKH3_LYMST</name>
<dbReference type="InterPro" id="IPR040247">
    <property type="entry name" value="DUF5524"/>
</dbReference>
<comment type="caution">
    <text evidence="2">The sequence shown here is derived from an EMBL/GenBank/DDBJ whole genome shotgun (WGS) entry which is preliminary data.</text>
</comment>
<dbReference type="EMBL" id="CAXITT010000174">
    <property type="protein sequence ID" value="CAL1534511.1"/>
    <property type="molecule type" value="Genomic_DNA"/>
</dbReference>
<evidence type="ECO:0000313" key="3">
    <source>
        <dbReference type="Proteomes" id="UP001497497"/>
    </source>
</evidence>
<feature type="compositionally biased region" description="Basic and acidic residues" evidence="1">
    <location>
        <begin position="249"/>
        <end position="261"/>
    </location>
</feature>
<dbReference type="Proteomes" id="UP001497497">
    <property type="component" value="Unassembled WGS sequence"/>
</dbReference>
<protein>
    <submittedName>
        <fullName evidence="2">Uncharacterized protein</fullName>
    </submittedName>
</protein>
<dbReference type="Pfam" id="PF17662">
    <property type="entry name" value="DUF5524"/>
    <property type="match status" value="1"/>
</dbReference>
<feature type="compositionally biased region" description="Basic and acidic residues" evidence="1">
    <location>
        <begin position="296"/>
        <end position="307"/>
    </location>
</feature>
<evidence type="ECO:0000313" key="2">
    <source>
        <dbReference type="EMBL" id="CAL1534511.1"/>
    </source>
</evidence>
<dbReference type="AlphaFoldDB" id="A0AAV2HKH3"/>
<dbReference type="PANTHER" id="PTHR31097">
    <property type="entry name" value="SI:DKEY-276J7.1"/>
    <property type="match status" value="1"/>
</dbReference>
<dbReference type="PANTHER" id="PTHR31097:SF2">
    <property type="entry name" value="CHROMOSOME 7 OPEN READING FRAME 57"/>
    <property type="match status" value="1"/>
</dbReference>
<feature type="region of interest" description="Disordered" evidence="1">
    <location>
        <begin position="23"/>
        <end position="43"/>
    </location>
</feature>
<evidence type="ECO:0000256" key="1">
    <source>
        <dbReference type="SAM" id="MobiDB-lite"/>
    </source>
</evidence>
<sequence>MPLSQNPKESGWFYHAPSKKQIGAPKVDYPAPSNIPGIGYDDPESLQKQEVREMVFKESDTNYIRLAKMGGRKDLLAFKAEDPRKKSAGPVGYPRNDWFYLEDNRREDQNKPEEEKQPWEFLLPEYMVHKSYKPSFENPSSRPTRSAAPYHTEANSVIQEGRLATDKTVKIPELRRPGYGVRNEKPAAAPQKLPPREKPAKPQESEALQGERRKNPQVAVATERDEPTSMSKLLSGEYEREWYSKRAEVQFHHDGGSHNDTSEIEQNYGAEKTQLSSGHHRRGRSDLQPNNTQRMRTHEDEEREPFKLSRFKNIPSKVDSHQRVEIMAGVK</sequence>
<organism evidence="2 3">
    <name type="scientific">Lymnaea stagnalis</name>
    <name type="common">Great pond snail</name>
    <name type="synonym">Helix stagnalis</name>
    <dbReference type="NCBI Taxonomy" id="6523"/>
    <lineage>
        <taxon>Eukaryota</taxon>
        <taxon>Metazoa</taxon>
        <taxon>Spiralia</taxon>
        <taxon>Lophotrochozoa</taxon>
        <taxon>Mollusca</taxon>
        <taxon>Gastropoda</taxon>
        <taxon>Heterobranchia</taxon>
        <taxon>Euthyneura</taxon>
        <taxon>Panpulmonata</taxon>
        <taxon>Hygrophila</taxon>
        <taxon>Lymnaeoidea</taxon>
        <taxon>Lymnaeidae</taxon>
        <taxon>Lymnaea</taxon>
    </lineage>
</organism>
<accession>A0AAV2HKH3</accession>
<proteinExistence type="predicted"/>
<gene>
    <name evidence="2" type="ORF">GSLYS_00008471001</name>
</gene>